<dbReference type="InterPro" id="IPR000515">
    <property type="entry name" value="MetI-like"/>
</dbReference>
<dbReference type="PANTHER" id="PTHR30151">
    <property type="entry name" value="ALKANE SULFONATE ABC TRANSPORTER-RELATED, MEMBRANE SUBUNIT"/>
    <property type="match status" value="1"/>
</dbReference>
<keyword evidence="6 7" id="KW-0472">Membrane</keyword>
<dbReference type="PANTHER" id="PTHR30151:SF25">
    <property type="entry name" value="TAURINE TRANSPORT SYSTEM PERMEASE PROTEIN TAUC"/>
    <property type="match status" value="1"/>
</dbReference>
<dbReference type="Pfam" id="PF00528">
    <property type="entry name" value="BPD_transp_1"/>
    <property type="match status" value="1"/>
</dbReference>
<keyword evidence="5 7" id="KW-1133">Transmembrane helix</keyword>
<comment type="subcellular location">
    <subcellularLocation>
        <location evidence="1 7">Cell membrane</location>
        <topology evidence="1 7">Multi-pass membrane protein</topology>
    </subcellularLocation>
</comment>
<gene>
    <name evidence="9" type="ORF">QMY55_15125</name>
</gene>
<evidence type="ECO:0000256" key="4">
    <source>
        <dbReference type="ARBA" id="ARBA00022692"/>
    </source>
</evidence>
<keyword evidence="10" id="KW-1185">Reference proteome</keyword>
<name>A0ABY8SNN5_9BURK</name>
<dbReference type="Proteomes" id="UP001240697">
    <property type="component" value="Chromosome"/>
</dbReference>
<evidence type="ECO:0000259" key="8">
    <source>
        <dbReference type="PROSITE" id="PS50928"/>
    </source>
</evidence>
<reference evidence="9 10" key="1">
    <citation type="submission" date="2023-05" db="EMBL/GenBank/DDBJ databases">
        <authorList>
            <person name="Yin Y."/>
            <person name="Lu Z."/>
        </authorList>
    </citation>
    <scope>NUCLEOTIDE SEQUENCE [LARGE SCALE GENOMIC DNA]</scope>
    <source>
        <strain evidence="9 10">ZM22</strain>
    </source>
</reference>
<dbReference type="PROSITE" id="PS50928">
    <property type="entry name" value="ABC_TM1"/>
    <property type="match status" value="1"/>
</dbReference>
<keyword evidence="4 7" id="KW-0812">Transmembrane</keyword>
<organism evidence="9 10">
    <name type="scientific">Comamonas resistens</name>
    <dbReference type="NCBI Taxonomy" id="3046670"/>
    <lineage>
        <taxon>Bacteria</taxon>
        <taxon>Pseudomonadati</taxon>
        <taxon>Pseudomonadota</taxon>
        <taxon>Betaproteobacteria</taxon>
        <taxon>Burkholderiales</taxon>
        <taxon>Comamonadaceae</taxon>
        <taxon>Comamonas</taxon>
    </lineage>
</organism>
<accession>A0ABY8SNN5</accession>
<dbReference type="InterPro" id="IPR035906">
    <property type="entry name" value="MetI-like_sf"/>
</dbReference>
<evidence type="ECO:0000256" key="3">
    <source>
        <dbReference type="ARBA" id="ARBA00022475"/>
    </source>
</evidence>
<protein>
    <submittedName>
        <fullName evidence="9">ABC transporter permease subunit</fullName>
    </submittedName>
</protein>
<feature type="transmembrane region" description="Helical" evidence="7">
    <location>
        <begin position="52"/>
        <end position="68"/>
    </location>
</feature>
<evidence type="ECO:0000313" key="10">
    <source>
        <dbReference type="Proteomes" id="UP001240697"/>
    </source>
</evidence>
<feature type="domain" description="ABC transmembrane type-1" evidence="8">
    <location>
        <begin position="107"/>
        <end position="287"/>
    </location>
</feature>
<keyword evidence="3" id="KW-1003">Cell membrane</keyword>
<dbReference type="Gene3D" id="1.10.3720.10">
    <property type="entry name" value="MetI-like"/>
    <property type="match status" value="1"/>
</dbReference>
<evidence type="ECO:0000256" key="1">
    <source>
        <dbReference type="ARBA" id="ARBA00004651"/>
    </source>
</evidence>
<keyword evidence="2 7" id="KW-0813">Transport</keyword>
<feature type="transmembrane region" description="Helical" evidence="7">
    <location>
        <begin position="173"/>
        <end position="192"/>
    </location>
</feature>
<dbReference type="EMBL" id="CP125947">
    <property type="protein sequence ID" value="WHS63851.1"/>
    <property type="molecule type" value="Genomic_DNA"/>
</dbReference>
<evidence type="ECO:0000256" key="7">
    <source>
        <dbReference type="RuleBase" id="RU363032"/>
    </source>
</evidence>
<evidence type="ECO:0000256" key="5">
    <source>
        <dbReference type="ARBA" id="ARBA00022989"/>
    </source>
</evidence>
<comment type="similarity">
    <text evidence="7">Belongs to the binding-protein-dependent transport system permease family.</text>
</comment>
<proteinExistence type="inferred from homology"/>
<evidence type="ECO:0000256" key="2">
    <source>
        <dbReference type="ARBA" id="ARBA00022448"/>
    </source>
</evidence>
<feature type="transmembrane region" description="Helical" evidence="7">
    <location>
        <begin position="114"/>
        <end position="136"/>
    </location>
</feature>
<feature type="transmembrane region" description="Helical" evidence="7">
    <location>
        <begin position="148"/>
        <end position="167"/>
    </location>
</feature>
<feature type="transmembrane region" description="Helical" evidence="7">
    <location>
        <begin position="213"/>
        <end position="238"/>
    </location>
</feature>
<dbReference type="SUPFAM" id="SSF161098">
    <property type="entry name" value="MetI-like"/>
    <property type="match status" value="1"/>
</dbReference>
<evidence type="ECO:0000256" key="6">
    <source>
        <dbReference type="ARBA" id="ARBA00023136"/>
    </source>
</evidence>
<dbReference type="CDD" id="cd06261">
    <property type="entry name" value="TM_PBP2"/>
    <property type="match status" value="1"/>
</dbReference>
<sequence length="300" mass="32824">MSTSTFSSTGPALAAQRPLQALERAEPAAEIPATDIPAVAPFRNHRPSPRRWWALLSVAAWLALWWLATELRWVPPLFLPPPEAVIKAFGQAWRGDIQGGDALWVHAQWSSVRVLGAFTLAVVTAVPVGISMGVNRWAQVVLDPILEFYRPLPPLAYLPLVVIWLGIDEASKWLLIYLACFAPMALAARAGTRNASAEQINALRSLGATRWQLLRHAVVPAALPDVLVGLRIAMGFAWTTLVAAEMVAATQGLGQMVLNASNFLRTDIVVMGIFVIGAIALLLDALLRRLEHWLLPWHGR</sequence>
<evidence type="ECO:0000313" key="9">
    <source>
        <dbReference type="EMBL" id="WHS63851.1"/>
    </source>
</evidence>
<dbReference type="RefSeq" id="WP_283485007.1">
    <property type="nucleotide sequence ID" value="NZ_CP125947.1"/>
</dbReference>
<feature type="transmembrane region" description="Helical" evidence="7">
    <location>
        <begin position="268"/>
        <end position="287"/>
    </location>
</feature>